<dbReference type="PROSITE" id="PS51257">
    <property type="entry name" value="PROKAR_LIPOPROTEIN"/>
    <property type="match status" value="1"/>
</dbReference>
<feature type="transmembrane region" description="Helical" evidence="1">
    <location>
        <begin position="20"/>
        <end position="38"/>
    </location>
</feature>
<accession>A0A0R1MCY4</accession>
<proteinExistence type="predicted"/>
<gene>
    <name evidence="2" type="ORF">FC20_GL001712</name>
</gene>
<evidence type="ECO:0000313" key="3">
    <source>
        <dbReference type="Proteomes" id="UP000051074"/>
    </source>
</evidence>
<keyword evidence="1" id="KW-1133">Transmembrane helix</keyword>
<keyword evidence="3" id="KW-1185">Reference proteome</keyword>
<dbReference type="PATRIC" id="fig|1293597.4.peg.1825"/>
<sequence>MGENMDKLKKKMPKNKYARAAISLTIFFACILPIQYLFEKLSFSTFWSNFLGLTIGVYLFRKIIVALGIQRHNF</sequence>
<dbReference type="Proteomes" id="UP000051074">
    <property type="component" value="Unassembled WGS sequence"/>
</dbReference>
<protein>
    <submittedName>
        <fullName evidence="2">Uncharacterized protein</fullName>
    </submittedName>
</protein>
<organism evidence="2 3">
    <name type="scientific">Lactobacillus equicursoris DSM 19284 = JCM 14600 = CIP 110162</name>
    <dbReference type="NCBI Taxonomy" id="1293597"/>
    <lineage>
        <taxon>Bacteria</taxon>
        <taxon>Bacillati</taxon>
        <taxon>Bacillota</taxon>
        <taxon>Bacilli</taxon>
        <taxon>Lactobacillales</taxon>
        <taxon>Lactobacillaceae</taxon>
        <taxon>Lactobacillus</taxon>
    </lineage>
</organism>
<comment type="caution">
    <text evidence="2">The sequence shown here is derived from an EMBL/GenBank/DDBJ whole genome shotgun (WGS) entry which is preliminary data.</text>
</comment>
<keyword evidence="1" id="KW-0812">Transmembrane</keyword>
<reference evidence="2 3" key="1">
    <citation type="journal article" date="2015" name="Genome Announc.">
        <title>Expanding the biotechnology potential of lactobacilli through comparative genomics of 213 strains and associated genera.</title>
        <authorList>
            <person name="Sun Z."/>
            <person name="Harris H.M."/>
            <person name="McCann A."/>
            <person name="Guo C."/>
            <person name="Argimon S."/>
            <person name="Zhang W."/>
            <person name="Yang X."/>
            <person name="Jeffery I.B."/>
            <person name="Cooney J.C."/>
            <person name="Kagawa T.F."/>
            <person name="Liu W."/>
            <person name="Song Y."/>
            <person name="Salvetti E."/>
            <person name="Wrobel A."/>
            <person name="Rasinkangas P."/>
            <person name="Parkhill J."/>
            <person name="Rea M.C."/>
            <person name="O'Sullivan O."/>
            <person name="Ritari J."/>
            <person name="Douillard F.P."/>
            <person name="Paul Ross R."/>
            <person name="Yang R."/>
            <person name="Briner A.E."/>
            <person name="Felis G.E."/>
            <person name="de Vos W.M."/>
            <person name="Barrangou R."/>
            <person name="Klaenhammer T.R."/>
            <person name="Caufield P.W."/>
            <person name="Cui Y."/>
            <person name="Zhang H."/>
            <person name="O'Toole P.W."/>
        </authorList>
    </citation>
    <scope>NUCLEOTIDE SEQUENCE [LARGE SCALE GENOMIC DNA]</scope>
    <source>
        <strain evidence="2 3">DSM 19284</strain>
    </source>
</reference>
<name>A0A0R1MCY4_9LACO</name>
<keyword evidence="1" id="KW-0472">Membrane</keyword>
<dbReference type="AlphaFoldDB" id="A0A0R1MCY4"/>
<feature type="transmembrane region" description="Helical" evidence="1">
    <location>
        <begin position="50"/>
        <end position="69"/>
    </location>
</feature>
<evidence type="ECO:0000313" key="2">
    <source>
        <dbReference type="EMBL" id="KRL03125.1"/>
    </source>
</evidence>
<dbReference type="EMBL" id="AZDU01000007">
    <property type="protein sequence ID" value="KRL03125.1"/>
    <property type="molecule type" value="Genomic_DNA"/>
</dbReference>
<evidence type="ECO:0000256" key="1">
    <source>
        <dbReference type="SAM" id="Phobius"/>
    </source>
</evidence>